<dbReference type="Gene3D" id="3.80.10.10">
    <property type="entry name" value="Ribonuclease Inhibitor"/>
    <property type="match status" value="1"/>
</dbReference>
<accession>A1CG69</accession>
<dbReference type="EMBL" id="DS027053">
    <property type="protein sequence ID" value="EAW10949.1"/>
    <property type="molecule type" value="Genomic_DNA"/>
</dbReference>
<dbReference type="Pfam" id="PF12937">
    <property type="entry name" value="F-box-like"/>
    <property type="match status" value="1"/>
</dbReference>
<evidence type="ECO:0000259" key="1">
    <source>
        <dbReference type="Pfam" id="PF12937"/>
    </source>
</evidence>
<dbReference type="InterPro" id="IPR032675">
    <property type="entry name" value="LRR_dom_sf"/>
</dbReference>
<dbReference type="Proteomes" id="UP000006701">
    <property type="component" value="Unassembled WGS sequence"/>
</dbReference>
<dbReference type="AlphaFoldDB" id="A1CG69"/>
<keyword evidence="3" id="KW-1185">Reference proteome</keyword>
<name>A1CG69_ASPCL</name>
<dbReference type="OrthoDB" id="5139510at2759"/>
<reference evidence="2 3" key="1">
    <citation type="journal article" date="2008" name="PLoS Genet.">
        <title>Genomic islands in the pathogenic filamentous fungus Aspergillus fumigatus.</title>
        <authorList>
            <person name="Fedorova N.D."/>
            <person name="Khaldi N."/>
            <person name="Joardar V.S."/>
            <person name="Maiti R."/>
            <person name="Amedeo P."/>
            <person name="Anderson M.J."/>
            <person name="Crabtree J."/>
            <person name="Silva J.C."/>
            <person name="Badger J.H."/>
            <person name="Albarraq A."/>
            <person name="Angiuoli S."/>
            <person name="Bussey H."/>
            <person name="Bowyer P."/>
            <person name="Cotty P.J."/>
            <person name="Dyer P.S."/>
            <person name="Egan A."/>
            <person name="Galens K."/>
            <person name="Fraser-Liggett C.M."/>
            <person name="Haas B.J."/>
            <person name="Inman J.M."/>
            <person name="Kent R."/>
            <person name="Lemieux S."/>
            <person name="Malavazi I."/>
            <person name="Orvis J."/>
            <person name="Roemer T."/>
            <person name="Ronning C.M."/>
            <person name="Sundaram J.P."/>
            <person name="Sutton G."/>
            <person name="Turner G."/>
            <person name="Venter J.C."/>
            <person name="White O.R."/>
            <person name="Whitty B.R."/>
            <person name="Youngman P."/>
            <person name="Wolfe K.H."/>
            <person name="Goldman G.H."/>
            <person name="Wortman J.R."/>
            <person name="Jiang B."/>
            <person name="Denning D.W."/>
            <person name="Nierman W.C."/>
        </authorList>
    </citation>
    <scope>NUCLEOTIDE SEQUENCE [LARGE SCALE GENOMIC DNA]</scope>
    <source>
        <strain evidence="3">ATCC 1007 / CBS 513.65 / DSM 816 / NCTC 3887 / NRRL 1</strain>
    </source>
</reference>
<dbReference type="GeneID" id="4704513"/>
<dbReference type="KEGG" id="act:ACLA_065830"/>
<feature type="domain" description="F-box" evidence="1">
    <location>
        <begin position="4"/>
        <end position="63"/>
    </location>
</feature>
<dbReference type="eggNOG" id="ENOG502S4F2">
    <property type="taxonomic scope" value="Eukaryota"/>
</dbReference>
<gene>
    <name evidence="2" type="ORF">ACLA_065830</name>
</gene>
<dbReference type="RefSeq" id="XP_001272375.1">
    <property type="nucleotide sequence ID" value="XM_001272374.1"/>
</dbReference>
<protein>
    <submittedName>
        <fullName evidence="2">F-box domain protein</fullName>
    </submittedName>
</protein>
<dbReference type="OMA" id="EAWTDFG"/>
<dbReference type="VEuPathDB" id="FungiDB:ACLA_065830"/>
<dbReference type="InterPro" id="IPR001810">
    <property type="entry name" value="F-box_dom"/>
</dbReference>
<sequence>MACILHLPDEILQQILNRAARDRESPVRRGSIEHDPEILMTLAVTCRRFSRIALPLLYRSISFTLDPPAKHLQKLQAVLASSHLLRYHCRTLRIRVTDIWPLPDEYFPLMNDLICSLPHVQSLVFNGGYGTNPEEMWTMVRLASENMPHARSLSLSRVCDGLHVRDILEHVDFPSLQTLDLHGIYRPENAPEAEDILDPKKHRTAMFTSLSFSDYEESPKVTEQLLNWPKALVHFRFASFYNNPFYMDLPMFGTWLSIHRETLRSIDIGYLSSDGAGRLFGATAFPKLEVLTLSPHQLGAWRSRTASEWRVSPAADADCLLAPRLHTFGLDFSIYDQHSEAWTDFGDAEERWVREFAKVAVARKAALRKIMITFTPEPWGLSREDGYPWDRMDQICEDLRPHGLVLEYNEPVLTKDEWRKKFEAVPGPTLDIHREY</sequence>
<evidence type="ECO:0000313" key="3">
    <source>
        <dbReference type="Proteomes" id="UP000006701"/>
    </source>
</evidence>
<evidence type="ECO:0000313" key="2">
    <source>
        <dbReference type="EMBL" id="EAW10949.1"/>
    </source>
</evidence>
<dbReference type="SUPFAM" id="SSF52047">
    <property type="entry name" value="RNI-like"/>
    <property type="match status" value="1"/>
</dbReference>
<organism evidence="2 3">
    <name type="scientific">Aspergillus clavatus (strain ATCC 1007 / CBS 513.65 / DSM 816 / NCTC 3887 / NRRL 1 / QM 1276 / 107)</name>
    <dbReference type="NCBI Taxonomy" id="344612"/>
    <lineage>
        <taxon>Eukaryota</taxon>
        <taxon>Fungi</taxon>
        <taxon>Dikarya</taxon>
        <taxon>Ascomycota</taxon>
        <taxon>Pezizomycotina</taxon>
        <taxon>Eurotiomycetes</taxon>
        <taxon>Eurotiomycetidae</taxon>
        <taxon>Eurotiales</taxon>
        <taxon>Aspergillaceae</taxon>
        <taxon>Aspergillus</taxon>
        <taxon>Aspergillus subgen. Fumigati</taxon>
    </lineage>
</organism>
<dbReference type="HOGENOM" id="CLU_051354_0_0_1"/>
<proteinExistence type="predicted"/>